<feature type="region of interest" description="Disordered" evidence="1">
    <location>
        <begin position="1"/>
        <end position="91"/>
    </location>
</feature>
<dbReference type="Proteomes" id="UP000030687">
    <property type="component" value="Unassembled WGS sequence"/>
</dbReference>
<feature type="compositionally biased region" description="Basic and acidic residues" evidence="1">
    <location>
        <begin position="11"/>
        <end position="21"/>
    </location>
</feature>
<dbReference type="EMBL" id="KI536312">
    <property type="protein sequence ID" value="ESR61243.1"/>
    <property type="molecule type" value="Genomic_DNA"/>
</dbReference>
<evidence type="ECO:0000313" key="3">
    <source>
        <dbReference type="Proteomes" id="UP000030687"/>
    </source>
</evidence>
<dbReference type="InParanoid" id="V4TLB0"/>
<name>V4TLB0_CITCL</name>
<keyword evidence="3" id="KW-1185">Reference proteome</keyword>
<dbReference type="Gramene" id="ESR61243">
    <property type="protein sequence ID" value="ESR61243"/>
    <property type="gene ID" value="CICLE_v10017313mg"/>
</dbReference>
<evidence type="ECO:0000256" key="1">
    <source>
        <dbReference type="SAM" id="MobiDB-lite"/>
    </source>
</evidence>
<sequence length="91" mass="10181">MASSYTQVEAEVNKQAEDTTKELPVTGEKVATPTDDEEEAEVMVHEEEEKLCEDEVESEIKEEKGESAITIDDEEAEPDHAPTLDEEVEIE</sequence>
<proteinExistence type="predicted"/>
<protein>
    <submittedName>
        <fullName evidence="2">Uncharacterized protein</fullName>
    </submittedName>
</protein>
<dbReference type="KEGG" id="cic:CICLE_v10017313mg"/>
<evidence type="ECO:0000313" key="2">
    <source>
        <dbReference type="EMBL" id="ESR61243.1"/>
    </source>
</evidence>
<accession>V4TLB0</accession>
<organism evidence="2 3">
    <name type="scientific">Citrus clementina</name>
    <name type="common">Clementine</name>
    <name type="synonym">Citrus deliciosa x Citrus sinensis</name>
    <dbReference type="NCBI Taxonomy" id="85681"/>
    <lineage>
        <taxon>Eukaryota</taxon>
        <taxon>Viridiplantae</taxon>
        <taxon>Streptophyta</taxon>
        <taxon>Embryophyta</taxon>
        <taxon>Tracheophyta</taxon>
        <taxon>Spermatophyta</taxon>
        <taxon>Magnoliopsida</taxon>
        <taxon>eudicotyledons</taxon>
        <taxon>Gunneridae</taxon>
        <taxon>Pentapetalae</taxon>
        <taxon>rosids</taxon>
        <taxon>malvids</taxon>
        <taxon>Sapindales</taxon>
        <taxon>Rutaceae</taxon>
        <taxon>Aurantioideae</taxon>
        <taxon>Citrus</taxon>
    </lineage>
</organism>
<dbReference type="AlphaFoldDB" id="V4TLB0"/>
<reference evidence="2 3" key="1">
    <citation type="submission" date="2013-10" db="EMBL/GenBank/DDBJ databases">
        <authorList>
            <consortium name="International Citrus Genome Consortium"/>
            <person name="Jenkins J."/>
            <person name="Schmutz J."/>
            <person name="Prochnik S."/>
            <person name="Rokhsar D."/>
            <person name="Gmitter F."/>
            <person name="Ollitrault P."/>
            <person name="Machado M."/>
            <person name="Talon M."/>
            <person name="Wincker P."/>
            <person name="Jaillon O."/>
            <person name="Morgante M."/>
        </authorList>
    </citation>
    <scope>NUCLEOTIDE SEQUENCE</scope>
    <source>
        <strain evidence="3">cv. Clemenules</strain>
    </source>
</reference>
<gene>
    <name evidence="2" type="ORF">CICLE_v10017313mg</name>
</gene>